<feature type="non-terminal residue" evidence="1">
    <location>
        <position position="1"/>
    </location>
</feature>
<organism evidence="1 2">
    <name type="scientific">Mucuna pruriens</name>
    <name type="common">Velvet bean</name>
    <name type="synonym">Dolichos pruriens</name>
    <dbReference type="NCBI Taxonomy" id="157652"/>
    <lineage>
        <taxon>Eukaryota</taxon>
        <taxon>Viridiplantae</taxon>
        <taxon>Streptophyta</taxon>
        <taxon>Embryophyta</taxon>
        <taxon>Tracheophyta</taxon>
        <taxon>Spermatophyta</taxon>
        <taxon>Magnoliopsida</taxon>
        <taxon>eudicotyledons</taxon>
        <taxon>Gunneridae</taxon>
        <taxon>Pentapetalae</taxon>
        <taxon>rosids</taxon>
        <taxon>fabids</taxon>
        <taxon>Fabales</taxon>
        <taxon>Fabaceae</taxon>
        <taxon>Papilionoideae</taxon>
        <taxon>50 kb inversion clade</taxon>
        <taxon>NPAAA clade</taxon>
        <taxon>indigoferoid/millettioid clade</taxon>
        <taxon>Phaseoleae</taxon>
        <taxon>Mucuna</taxon>
    </lineage>
</organism>
<reference evidence="1" key="1">
    <citation type="submission" date="2018-05" db="EMBL/GenBank/DDBJ databases">
        <title>Draft genome of Mucuna pruriens seed.</title>
        <authorList>
            <person name="Nnadi N.E."/>
            <person name="Vos R."/>
            <person name="Hasami M.H."/>
            <person name="Devisetty U.K."/>
            <person name="Aguiy J.C."/>
        </authorList>
    </citation>
    <scope>NUCLEOTIDE SEQUENCE [LARGE SCALE GENOMIC DNA]</scope>
    <source>
        <strain evidence="1">JCA_2017</strain>
    </source>
</reference>
<evidence type="ECO:0000313" key="1">
    <source>
        <dbReference type="EMBL" id="RDX63215.1"/>
    </source>
</evidence>
<comment type="caution">
    <text evidence="1">The sequence shown here is derived from an EMBL/GenBank/DDBJ whole genome shotgun (WGS) entry which is preliminary data.</text>
</comment>
<proteinExistence type="predicted"/>
<evidence type="ECO:0000313" key="2">
    <source>
        <dbReference type="Proteomes" id="UP000257109"/>
    </source>
</evidence>
<dbReference type="EMBL" id="QJKJ01015026">
    <property type="protein sequence ID" value="RDX63215.1"/>
    <property type="molecule type" value="Genomic_DNA"/>
</dbReference>
<accession>A0A371EB08</accession>
<name>A0A371EB08_MUCPR</name>
<dbReference type="OrthoDB" id="10390088at2759"/>
<dbReference type="Proteomes" id="UP000257109">
    <property type="component" value="Unassembled WGS sequence"/>
</dbReference>
<keyword evidence="2" id="KW-1185">Reference proteome</keyword>
<dbReference type="AlphaFoldDB" id="A0A371EB08"/>
<gene>
    <name evidence="1" type="ORF">CR513_58385</name>
</gene>
<sequence>MDKARFGSLWYKRREDTVSQRAIGLKGCASATTTALRFAMLKASPVASAGDFVDDASAPSTLNSIKI</sequence>
<protein>
    <submittedName>
        <fullName evidence="1">Uncharacterized protein</fullName>
    </submittedName>
</protein>